<proteinExistence type="predicted"/>
<dbReference type="EMBL" id="JASJQH010001432">
    <property type="protein sequence ID" value="KAK9761348.1"/>
    <property type="molecule type" value="Genomic_DNA"/>
</dbReference>
<evidence type="ECO:0000313" key="2">
    <source>
        <dbReference type="EMBL" id="KAK9761348.1"/>
    </source>
</evidence>
<accession>A0ABR2WIL2</accession>
<organism evidence="2 3">
    <name type="scientific">Basidiobolus ranarum</name>
    <dbReference type="NCBI Taxonomy" id="34480"/>
    <lineage>
        <taxon>Eukaryota</taxon>
        <taxon>Fungi</taxon>
        <taxon>Fungi incertae sedis</taxon>
        <taxon>Zoopagomycota</taxon>
        <taxon>Entomophthoromycotina</taxon>
        <taxon>Basidiobolomycetes</taxon>
        <taxon>Basidiobolales</taxon>
        <taxon>Basidiobolaceae</taxon>
        <taxon>Basidiobolus</taxon>
    </lineage>
</organism>
<name>A0ABR2WIL2_9FUNG</name>
<feature type="signal peptide" evidence="1">
    <location>
        <begin position="1"/>
        <end position="18"/>
    </location>
</feature>
<evidence type="ECO:0000256" key="1">
    <source>
        <dbReference type="SAM" id="SignalP"/>
    </source>
</evidence>
<comment type="caution">
    <text evidence="2">The sequence shown here is derived from an EMBL/GenBank/DDBJ whole genome shotgun (WGS) entry which is preliminary data.</text>
</comment>
<keyword evidence="1" id="KW-0732">Signal</keyword>
<feature type="chain" id="PRO_5046503704" evidence="1">
    <location>
        <begin position="19"/>
        <end position="88"/>
    </location>
</feature>
<dbReference type="Proteomes" id="UP001479436">
    <property type="component" value="Unassembled WGS sequence"/>
</dbReference>
<reference evidence="2 3" key="1">
    <citation type="submission" date="2023-04" db="EMBL/GenBank/DDBJ databases">
        <title>Genome of Basidiobolus ranarum AG-B5.</title>
        <authorList>
            <person name="Stajich J.E."/>
            <person name="Carter-House D."/>
            <person name="Gryganskyi A."/>
        </authorList>
    </citation>
    <scope>NUCLEOTIDE SEQUENCE [LARGE SCALE GENOMIC DNA]</scope>
    <source>
        <strain evidence="2 3">AG-B5</strain>
    </source>
</reference>
<evidence type="ECO:0000313" key="3">
    <source>
        <dbReference type="Proteomes" id="UP001479436"/>
    </source>
</evidence>
<protein>
    <submittedName>
        <fullName evidence="2">Uncharacterized protein</fullName>
    </submittedName>
</protein>
<sequence>MKFTAIFTLVALTTFSQAGLLKNIGLDGKGSIANGNGEVASPQSNPIGIDTARPNAEINADQPCNQAINLDLGILGTPVKICGLSVNN</sequence>
<keyword evidence="3" id="KW-1185">Reference proteome</keyword>
<gene>
    <name evidence="2" type="ORF">K7432_013824</name>
</gene>